<dbReference type="SMART" id="SM01100">
    <property type="entry name" value="CRAL_TRIO_N"/>
    <property type="match status" value="1"/>
</dbReference>
<keyword evidence="3" id="KW-1185">Reference proteome</keyword>
<protein>
    <submittedName>
        <fullName evidence="2">CRAL/TRIO domain-containing protein</fullName>
    </submittedName>
</protein>
<dbReference type="InterPro" id="IPR036273">
    <property type="entry name" value="CRAL/TRIO_N_dom_sf"/>
</dbReference>
<dbReference type="Gene3D" id="3.40.525.10">
    <property type="entry name" value="CRAL-TRIO lipid binding domain"/>
    <property type="match status" value="1"/>
</dbReference>
<name>A0A9P5Z0I7_9AGAR</name>
<dbReference type="AlphaFoldDB" id="A0A9P5Z0I7"/>
<dbReference type="Pfam" id="PF00650">
    <property type="entry name" value="CRAL_TRIO"/>
    <property type="match status" value="1"/>
</dbReference>
<dbReference type="InterPro" id="IPR011074">
    <property type="entry name" value="CRAL/TRIO_N_dom"/>
</dbReference>
<evidence type="ECO:0000313" key="3">
    <source>
        <dbReference type="Proteomes" id="UP000807469"/>
    </source>
</evidence>
<dbReference type="PANTHER" id="PTHR45824:SF29">
    <property type="entry name" value="GH16843P"/>
    <property type="match status" value="1"/>
</dbReference>
<dbReference type="Pfam" id="PF03765">
    <property type="entry name" value="CRAL_TRIO_N"/>
    <property type="match status" value="1"/>
</dbReference>
<sequence length="359" mass="40857">MATTTDKTFLALPPPPTIYKDDPRANVSVEEEKMYTEVLAHFTKTDKSYTIPHVEKDAELMDAEKFWLSRDCLLRYLRASKWKVPAAIHRLEETLKWRREFGLYDTVTAELVEPEAVTGKEILFGYDVLGKPAFYMIPSRQNTTEATRQIQFAVWMLERGVDLMEPGVETLALLINFGDRGKNPSISTALAVLHILQNHYPERLGLALIINVPFLVNAFFKVVMPLVDPITRHKVKFNPEIFKDGLFTTENVMKEWGGDHDFEYAHEKYWKDLVSLCETRSKTWEKNWRKLGAKVGTSEWAYKNHESSGASIINEKSEPISTPGPRIAVDGAKTEAIHTSTIPVTSSEIEVEPRTVTAI</sequence>
<organism evidence="2 3">
    <name type="scientific">Pholiota conissans</name>
    <dbReference type="NCBI Taxonomy" id="109636"/>
    <lineage>
        <taxon>Eukaryota</taxon>
        <taxon>Fungi</taxon>
        <taxon>Dikarya</taxon>
        <taxon>Basidiomycota</taxon>
        <taxon>Agaricomycotina</taxon>
        <taxon>Agaricomycetes</taxon>
        <taxon>Agaricomycetidae</taxon>
        <taxon>Agaricales</taxon>
        <taxon>Agaricineae</taxon>
        <taxon>Strophariaceae</taxon>
        <taxon>Pholiota</taxon>
    </lineage>
</organism>
<dbReference type="EMBL" id="MU155247">
    <property type="protein sequence ID" value="KAF9477914.1"/>
    <property type="molecule type" value="Genomic_DNA"/>
</dbReference>
<dbReference type="SUPFAM" id="SSF46938">
    <property type="entry name" value="CRAL/TRIO N-terminal domain"/>
    <property type="match status" value="1"/>
</dbReference>
<gene>
    <name evidence="2" type="ORF">BDN70DRAFT_880606</name>
</gene>
<proteinExistence type="predicted"/>
<dbReference type="OrthoDB" id="75724at2759"/>
<dbReference type="PROSITE" id="PS50191">
    <property type="entry name" value="CRAL_TRIO"/>
    <property type="match status" value="1"/>
</dbReference>
<evidence type="ECO:0000259" key="1">
    <source>
        <dbReference type="PROSITE" id="PS50191"/>
    </source>
</evidence>
<dbReference type="InterPro" id="IPR036865">
    <property type="entry name" value="CRAL-TRIO_dom_sf"/>
</dbReference>
<dbReference type="Proteomes" id="UP000807469">
    <property type="component" value="Unassembled WGS sequence"/>
</dbReference>
<dbReference type="SUPFAM" id="SSF52087">
    <property type="entry name" value="CRAL/TRIO domain"/>
    <property type="match status" value="1"/>
</dbReference>
<comment type="caution">
    <text evidence="2">The sequence shown here is derived from an EMBL/GenBank/DDBJ whole genome shotgun (WGS) entry which is preliminary data.</text>
</comment>
<evidence type="ECO:0000313" key="2">
    <source>
        <dbReference type="EMBL" id="KAF9477914.1"/>
    </source>
</evidence>
<feature type="domain" description="CRAL-TRIO" evidence="1">
    <location>
        <begin position="105"/>
        <end position="264"/>
    </location>
</feature>
<dbReference type="PANTHER" id="PTHR45824">
    <property type="entry name" value="GH16843P"/>
    <property type="match status" value="1"/>
</dbReference>
<dbReference type="InterPro" id="IPR001251">
    <property type="entry name" value="CRAL-TRIO_dom"/>
</dbReference>
<dbReference type="InterPro" id="IPR052578">
    <property type="entry name" value="PI_Transfer_CRAL-TRIO"/>
</dbReference>
<dbReference type="SMART" id="SM00516">
    <property type="entry name" value="SEC14"/>
    <property type="match status" value="1"/>
</dbReference>
<dbReference type="CDD" id="cd00170">
    <property type="entry name" value="SEC14"/>
    <property type="match status" value="1"/>
</dbReference>
<dbReference type="GO" id="GO:0008526">
    <property type="term" value="F:phosphatidylinositol transfer activity"/>
    <property type="evidence" value="ECO:0007669"/>
    <property type="project" value="TreeGrafter"/>
</dbReference>
<reference evidence="2" key="1">
    <citation type="submission" date="2020-11" db="EMBL/GenBank/DDBJ databases">
        <authorList>
            <consortium name="DOE Joint Genome Institute"/>
            <person name="Ahrendt S."/>
            <person name="Riley R."/>
            <person name="Andreopoulos W."/>
            <person name="Labutti K."/>
            <person name="Pangilinan J."/>
            <person name="Ruiz-Duenas F.J."/>
            <person name="Barrasa J.M."/>
            <person name="Sanchez-Garcia M."/>
            <person name="Camarero S."/>
            <person name="Miyauchi S."/>
            <person name="Serrano A."/>
            <person name="Linde D."/>
            <person name="Babiker R."/>
            <person name="Drula E."/>
            <person name="Ayuso-Fernandez I."/>
            <person name="Pacheco R."/>
            <person name="Padilla G."/>
            <person name="Ferreira P."/>
            <person name="Barriuso J."/>
            <person name="Kellner H."/>
            <person name="Castanera R."/>
            <person name="Alfaro M."/>
            <person name="Ramirez L."/>
            <person name="Pisabarro A.G."/>
            <person name="Kuo A."/>
            <person name="Tritt A."/>
            <person name="Lipzen A."/>
            <person name="He G."/>
            <person name="Yan M."/>
            <person name="Ng V."/>
            <person name="Cullen D."/>
            <person name="Martin F."/>
            <person name="Rosso M.-N."/>
            <person name="Henrissat B."/>
            <person name="Hibbett D."/>
            <person name="Martinez A.T."/>
            <person name="Grigoriev I.V."/>
        </authorList>
    </citation>
    <scope>NUCLEOTIDE SEQUENCE</scope>
    <source>
        <strain evidence="2">CIRM-BRFM 674</strain>
    </source>
</reference>
<accession>A0A9P5Z0I7</accession>